<protein>
    <submittedName>
        <fullName evidence="1">Uncharacterized protein</fullName>
    </submittedName>
</protein>
<comment type="caution">
    <text evidence="1">The sequence shown here is derived from an EMBL/GenBank/DDBJ whole genome shotgun (WGS) entry which is preliminary data.</text>
</comment>
<dbReference type="EMBL" id="BKCJ011064845">
    <property type="protein sequence ID" value="GFC78280.1"/>
    <property type="molecule type" value="Genomic_DNA"/>
</dbReference>
<dbReference type="AlphaFoldDB" id="A0A699QWS0"/>
<reference evidence="1" key="1">
    <citation type="journal article" date="2019" name="Sci. Rep.">
        <title>Draft genome of Tanacetum cinerariifolium, the natural source of mosquito coil.</title>
        <authorList>
            <person name="Yamashiro T."/>
            <person name="Shiraishi A."/>
            <person name="Satake H."/>
            <person name="Nakayama K."/>
        </authorList>
    </citation>
    <scope>NUCLEOTIDE SEQUENCE</scope>
</reference>
<feature type="non-terminal residue" evidence="1">
    <location>
        <position position="1"/>
    </location>
</feature>
<name>A0A699QWS0_TANCI</name>
<accession>A0A699QWS0</accession>
<gene>
    <name evidence="1" type="ORF">Tci_850250</name>
</gene>
<organism evidence="1">
    <name type="scientific">Tanacetum cinerariifolium</name>
    <name type="common">Dalmatian daisy</name>
    <name type="synonym">Chrysanthemum cinerariifolium</name>
    <dbReference type="NCBI Taxonomy" id="118510"/>
    <lineage>
        <taxon>Eukaryota</taxon>
        <taxon>Viridiplantae</taxon>
        <taxon>Streptophyta</taxon>
        <taxon>Embryophyta</taxon>
        <taxon>Tracheophyta</taxon>
        <taxon>Spermatophyta</taxon>
        <taxon>Magnoliopsida</taxon>
        <taxon>eudicotyledons</taxon>
        <taxon>Gunneridae</taxon>
        <taxon>Pentapetalae</taxon>
        <taxon>asterids</taxon>
        <taxon>campanulids</taxon>
        <taxon>Asterales</taxon>
        <taxon>Asteraceae</taxon>
        <taxon>Asteroideae</taxon>
        <taxon>Anthemideae</taxon>
        <taxon>Anthemidinae</taxon>
        <taxon>Tanacetum</taxon>
    </lineage>
</organism>
<sequence length="143" mass="16019">SGRQILHQNSLQTIIKGVANIIERPVAKLVKFIDPHQSVFLVLVLVDESSRVRMSRICFTSPQIGSVRVGLRKVELLLVAFHSQLKVFHSPLDDNAPGESLRETLKARRSSTVRLNSFPCTRSSSISSMSWRRSLLKSPSLNL</sequence>
<proteinExistence type="predicted"/>
<evidence type="ECO:0000313" key="1">
    <source>
        <dbReference type="EMBL" id="GFC78280.1"/>
    </source>
</evidence>